<reference evidence="9 10" key="1">
    <citation type="submission" date="2020-05" db="EMBL/GenBank/DDBJ databases">
        <title>Ceratocystis lukuohia genome.</title>
        <authorList>
            <person name="Harrington T.C."/>
            <person name="Kim K."/>
            <person name="Mayers C.G."/>
        </authorList>
    </citation>
    <scope>NUCLEOTIDE SEQUENCE [LARGE SCALE GENOMIC DNA]</scope>
    <source>
        <strain evidence="9 10">C4212</strain>
    </source>
</reference>
<proteinExistence type="inferred from homology"/>
<comment type="similarity">
    <text evidence="2">Belongs to the glycosyl hydrolase 76 family.</text>
</comment>
<keyword evidence="6" id="KW-0325">Glycoprotein</keyword>
<evidence type="ECO:0000256" key="4">
    <source>
        <dbReference type="ARBA" id="ARBA00022729"/>
    </source>
</evidence>
<evidence type="ECO:0000256" key="5">
    <source>
        <dbReference type="ARBA" id="ARBA00022801"/>
    </source>
</evidence>
<gene>
    <name evidence="9" type="ORF">HOO65_020891</name>
</gene>
<dbReference type="Proteomes" id="UP001610728">
    <property type="component" value="Unassembled WGS sequence"/>
</dbReference>
<keyword evidence="5" id="KW-0378">Hydrolase</keyword>
<protein>
    <recommendedName>
        <fullName evidence="3">mannan endo-1,6-alpha-mannosidase</fullName>
        <ecNumber evidence="3">3.2.1.101</ecNumber>
    </recommendedName>
</protein>
<dbReference type="SUPFAM" id="SSF48208">
    <property type="entry name" value="Six-hairpin glycosidases"/>
    <property type="match status" value="1"/>
</dbReference>
<name>A0ABR4MQ26_9PEZI</name>
<organism evidence="9 10">
    <name type="scientific">Ceratocystis lukuohia</name>
    <dbReference type="NCBI Taxonomy" id="2019550"/>
    <lineage>
        <taxon>Eukaryota</taxon>
        <taxon>Fungi</taxon>
        <taxon>Dikarya</taxon>
        <taxon>Ascomycota</taxon>
        <taxon>Pezizomycotina</taxon>
        <taxon>Sordariomycetes</taxon>
        <taxon>Hypocreomycetidae</taxon>
        <taxon>Microascales</taxon>
        <taxon>Ceratocystidaceae</taxon>
        <taxon>Ceratocystis</taxon>
    </lineage>
</organism>
<evidence type="ECO:0000256" key="3">
    <source>
        <dbReference type="ARBA" id="ARBA00012350"/>
    </source>
</evidence>
<evidence type="ECO:0000256" key="7">
    <source>
        <dbReference type="ARBA" id="ARBA00023295"/>
    </source>
</evidence>
<feature type="region of interest" description="Disordered" evidence="8">
    <location>
        <begin position="429"/>
        <end position="458"/>
    </location>
</feature>
<dbReference type="RefSeq" id="XP_070861529.1">
    <property type="nucleotide sequence ID" value="XM_071006681.1"/>
</dbReference>
<evidence type="ECO:0000256" key="6">
    <source>
        <dbReference type="ARBA" id="ARBA00023180"/>
    </source>
</evidence>
<evidence type="ECO:0000256" key="1">
    <source>
        <dbReference type="ARBA" id="ARBA00001452"/>
    </source>
</evidence>
<feature type="compositionally biased region" description="Low complexity" evidence="8">
    <location>
        <begin position="431"/>
        <end position="458"/>
    </location>
</feature>
<evidence type="ECO:0000256" key="2">
    <source>
        <dbReference type="ARBA" id="ARBA00009699"/>
    </source>
</evidence>
<dbReference type="PANTHER" id="PTHR12145:SF38">
    <property type="entry name" value="MANNAN ENDO-1,6-ALPHA-MANNOSIDASE"/>
    <property type="match status" value="1"/>
</dbReference>
<dbReference type="Gene3D" id="1.50.10.20">
    <property type="match status" value="1"/>
</dbReference>
<dbReference type="GeneID" id="98116524"/>
<dbReference type="InterPro" id="IPR005198">
    <property type="entry name" value="Glyco_hydro_76"/>
</dbReference>
<dbReference type="PANTHER" id="PTHR12145">
    <property type="entry name" value="MANNAN ENDO-1,6-ALPHA-MANNOSIDASE DCW1"/>
    <property type="match status" value="1"/>
</dbReference>
<sequence length="513" mass="55230">MAEFYKSVKKAATAATVLAAALPPNSLIRTLQSSSRLTLAFLSLIDNIKGVARTLAQGVMSYYQPDNPAILIGDLPDPYYWWEAGAMWGSMIDYYYYTNDSTYNDLAIEALLAPVNTGTNFDFMPVEHASEEGNDDLGFWGFAVMSAAERNFPQPNPDVPSWLQLGINIFDSLESRWNTTACGGGLLWQIYESSPHGLNYKNTVSNGGFFQLAARLARVTGDKKYLDWAVKVWDWTANIGMIGTDYIVYDGAHAAADCRDTNPVSFSYSNAIYMYGAAVLADVTGEKIWADRAQGILTATSKRFFYPEANASNIMYESACETVGTCNEDMKSFKAYLSRFMWKSTEMLPDLKPQVKKLLETSALAAVKTCTAGESGSECGMRWYTGSHDGISGLGQQMSALEIVQGLLVDGIAGPLKGEEVQVIRKKPWTSEEPAVSSSSSSAAASTSTSAPATPPASILPTLTNTAAADATNLAIAPPIAAVKRDTDSSASVHGPTMGAAYIFAAVLAAAFF</sequence>
<evidence type="ECO:0000313" key="9">
    <source>
        <dbReference type="EMBL" id="KAL2890349.1"/>
    </source>
</evidence>
<dbReference type="InterPro" id="IPR014480">
    <property type="entry name" value="Mannan-1_6-alpha_mannosidase"/>
</dbReference>
<comment type="catalytic activity">
    <reaction evidence="1">
        <text>Random hydrolysis of (1-&gt;6)-alpha-D-mannosidic linkages in unbranched (1-&gt;6)-mannans.</text>
        <dbReference type="EC" id="3.2.1.101"/>
    </reaction>
</comment>
<dbReference type="EC" id="3.2.1.101" evidence="3"/>
<accession>A0ABR4MQ26</accession>
<comment type="caution">
    <text evidence="9">The sequence shown here is derived from an EMBL/GenBank/DDBJ whole genome shotgun (WGS) entry which is preliminary data.</text>
</comment>
<dbReference type="Pfam" id="PF03663">
    <property type="entry name" value="Glyco_hydro_76"/>
    <property type="match status" value="1"/>
</dbReference>
<keyword evidence="10" id="KW-1185">Reference proteome</keyword>
<dbReference type="EMBL" id="JABSNW010000002">
    <property type="protein sequence ID" value="KAL2890349.1"/>
    <property type="molecule type" value="Genomic_DNA"/>
</dbReference>
<keyword evidence="7" id="KW-0326">Glycosidase</keyword>
<dbReference type="InterPro" id="IPR008928">
    <property type="entry name" value="6-hairpin_glycosidase_sf"/>
</dbReference>
<evidence type="ECO:0000256" key="8">
    <source>
        <dbReference type="SAM" id="MobiDB-lite"/>
    </source>
</evidence>
<evidence type="ECO:0000313" key="10">
    <source>
        <dbReference type="Proteomes" id="UP001610728"/>
    </source>
</evidence>
<keyword evidence="4" id="KW-0732">Signal</keyword>